<dbReference type="Proteomes" id="UP000185746">
    <property type="component" value="Chromosome"/>
</dbReference>
<gene>
    <name evidence="1" type="ORF">BI350_10315</name>
</gene>
<dbReference type="EMBL" id="CP017560">
    <property type="protein sequence ID" value="AOV07889.1"/>
    <property type="molecule type" value="Genomic_DNA"/>
</dbReference>
<reference evidence="1 2" key="1">
    <citation type="submission" date="2016-09" db="EMBL/GenBank/DDBJ databases">
        <title>Complete genome sequence of the Lysinibacillus sphaericus LMG 22257, a specie of Bacillus with ureolytic activity that can effectively biodeposit calcium carbonate.</title>
        <authorList>
            <person name="Yan W."/>
        </authorList>
    </citation>
    <scope>NUCLEOTIDE SEQUENCE [LARGE SCALE GENOMIC DNA]</scope>
    <source>
        <strain evidence="1 2">LMG 22257</strain>
    </source>
</reference>
<keyword evidence="2" id="KW-1185">Reference proteome</keyword>
<protein>
    <submittedName>
        <fullName evidence="1">Uncharacterized protein</fullName>
    </submittedName>
</protein>
<evidence type="ECO:0000313" key="1">
    <source>
        <dbReference type="EMBL" id="AOV07889.1"/>
    </source>
</evidence>
<name>A0A1D8JGN9_9BACL</name>
<dbReference type="AlphaFoldDB" id="A0A1D8JGN9"/>
<organism evidence="1 2">
    <name type="scientific">Sporosarcina ureilytica</name>
    <dbReference type="NCBI Taxonomy" id="298596"/>
    <lineage>
        <taxon>Bacteria</taxon>
        <taxon>Bacillati</taxon>
        <taxon>Bacillota</taxon>
        <taxon>Bacilli</taxon>
        <taxon>Bacillales</taxon>
        <taxon>Caryophanaceae</taxon>
        <taxon>Sporosarcina</taxon>
    </lineage>
</organism>
<evidence type="ECO:0000313" key="2">
    <source>
        <dbReference type="Proteomes" id="UP000185746"/>
    </source>
</evidence>
<sequence length="85" mass="9542">MKKLFNIGSQIVVDEFSSLRITGPYELVTLGPDFTIIRCDNYVIEVSGDQLTVEKLAEELAVFTFDSIKRFTLVESNVEEGTYGT</sequence>
<accession>A0A1D8JGN9</accession>
<dbReference type="KEGG" id="surl:BI350_10315"/>
<proteinExistence type="predicted"/>
<dbReference type="RefSeq" id="WP_075528035.1">
    <property type="nucleotide sequence ID" value="NZ_CP017560.1"/>
</dbReference>